<dbReference type="Proteomes" id="UP001596547">
    <property type="component" value="Unassembled WGS sequence"/>
</dbReference>
<dbReference type="GeneID" id="79314578"/>
<keyword evidence="1" id="KW-0812">Transmembrane</keyword>
<evidence type="ECO:0000313" key="2">
    <source>
        <dbReference type="EMBL" id="MFC7315608.1"/>
    </source>
</evidence>
<proteinExistence type="predicted"/>
<dbReference type="RefSeq" id="WP_276305010.1">
    <property type="nucleotide sequence ID" value="NZ_CP119992.1"/>
</dbReference>
<organism evidence="2 3">
    <name type="scientific">Halomarina halobia</name>
    <dbReference type="NCBI Taxonomy" id="3033386"/>
    <lineage>
        <taxon>Archaea</taxon>
        <taxon>Methanobacteriati</taxon>
        <taxon>Methanobacteriota</taxon>
        <taxon>Stenosarchaea group</taxon>
        <taxon>Halobacteria</taxon>
        <taxon>Halobacteriales</taxon>
        <taxon>Natronomonadaceae</taxon>
        <taxon>Halomarina</taxon>
    </lineage>
</organism>
<accession>A0ABD6A5W4</accession>
<reference evidence="2 3" key="1">
    <citation type="journal article" date="2019" name="Int. J. Syst. Evol. Microbiol.">
        <title>The Global Catalogue of Microorganisms (GCM) 10K type strain sequencing project: providing services to taxonomists for standard genome sequencing and annotation.</title>
        <authorList>
            <consortium name="The Broad Institute Genomics Platform"/>
            <consortium name="The Broad Institute Genome Sequencing Center for Infectious Disease"/>
            <person name="Wu L."/>
            <person name="Ma J."/>
        </authorList>
    </citation>
    <scope>NUCLEOTIDE SEQUENCE [LARGE SCALE GENOMIC DNA]</scope>
    <source>
        <strain evidence="2 3">PSR21</strain>
    </source>
</reference>
<evidence type="ECO:0000313" key="3">
    <source>
        <dbReference type="Proteomes" id="UP001596547"/>
    </source>
</evidence>
<keyword evidence="1" id="KW-1133">Transmembrane helix</keyword>
<feature type="transmembrane region" description="Helical" evidence="1">
    <location>
        <begin position="59"/>
        <end position="81"/>
    </location>
</feature>
<keyword evidence="3" id="KW-1185">Reference proteome</keyword>
<protein>
    <submittedName>
        <fullName evidence="2">Uncharacterized protein</fullName>
    </submittedName>
</protein>
<keyword evidence="1" id="KW-0472">Membrane</keyword>
<gene>
    <name evidence="2" type="ORF">ACFQPE_02195</name>
</gene>
<dbReference type="AlphaFoldDB" id="A0ABD6A5W4"/>
<comment type="caution">
    <text evidence="2">The sequence shown here is derived from an EMBL/GenBank/DDBJ whole genome shotgun (WGS) entry which is preliminary data.</text>
</comment>
<name>A0ABD6A5W4_9EURY</name>
<dbReference type="EMBL" id="JBHTBF010000001">
    <property type="protein sequence ID" value="MFC7315608.1"/>
    <property type="molecule type" value="Genomic_DNA"/>
</dbReference>
<evidence type="ECO:0000256" key="1">
    <source>
        <dbReference type="SAM" id="Phobius"/>
    </source>
</evidence>
<sequence>MTDAADDPSLFAPVVCLTTGHRWRYDPARGVVLECRRCGTIATESGRRNPSGGISPRDLVLAVTVAGLVGAWLTVGFVMFLW</sequence>